<dbReference type="Proteomes" id="UP000005257">
    <property type="component" value="Chromosome"/>
</dbReference>
<feature type="transmembrane region" description="Helical" evidence="7">
    <location>
        <begin position="325"/>
        <end position="348"/>
    </location>
</feature>
<dbReference type="RefSeq" id="WP_001048976.1">
    <property type="nucleotide sequence ID" value="NC_018508.1"/>
</dbReference>
<name>A0A9W3P3S8_BACTU</name>
<comment type="similarity">
    <text evidence="6">Belongs to the ABC-4 integral membrane protein family.</text>
</comment>
<evidence type="ECO:0000256" key="4">
    <source>
        <dbReference type="ARBA" id="ARBA00022989"/>
    </source>
</evidence>
<accession>A0A9W3P3S8</accession>
<sequence>MNLILKEIAVNIKIFIMLFIGFTLTILPILIAMSIRDYYDEKFYEYKNGYFKYYYAIQLTSFGELDFKAIQAITETSFKNSSVITNDMRTKLPGIGEVTMVGLINKNWSPPLIKGSHMEDGEENSVIVGKRIYKESETIKLFSREYRVKGVSAANTGYAYDYNVFVGLSDMPDEIKRRMQNENTFEMIVRSNENPKQEIDTFIRYVKQNRTDTNAKVINEKENYENEKSSNKAMRAQLTLPYSLLFIAVMNCIIASYFWIYTKKKSISLRKTLGASNLNLFVFIFSQLFICAIVAVICAICMQWILSTMNKSIVYVMGFTIHIDVFKVVMSVVISLFISFITAVIPFFKILKIEPAKALKE</sequence>
<gene>
    <name evidence="9" type="ORF">BTF1_12655</name>
</gene>
<dbReference type="PANTHER" id="PTHR30572">
    <property type="entry name" value="MEMBRANE COMPONENT OF TRANSPORTER-RELATED"/>
    <property type="match status" value="1"/>
</dbReference>
<keyword evidence="4 7" id="KW-1133">Transmembrane helix</keyword>
<dbReference type="InterPro" id="IPR003838">
    <property type="entry name" value="ABC3_permease_C"/>
</dbReference>
<dbReference type="GO" id="GO:0022857">
    <property type="term" value="F:transmembrane transporter activity"/>
    <property type="evidence" value="ECO:0007669"/>
    <property type="project" value="TreeGrafter"/>
</dbReference>
<evidence type="ECO:0000259" key="8">
    <source>
        <dbReference type="Pfam" id="PF02687"/>
    </source>
</evidence>
<dbReference type="AlphaFoldDB" id="A0A9W3P3S8"/>
<dbReference type="EMBL" id="CP003763">
    <property type="protein sequence ID" value="AFQ26720.1"/>
    <property type="molecule type" value="Genomic_DNA"/>
</dbReference>
<dbReference type="KEGG" id="btn:BTF1_12655"/>
<keyword evidence="3 7" id="KW-0812">Transmembrane</keyword>
<evidence type="ECO:0000256" key="1">
    <source>
        <dbReference type="ARBA" id="ARBA00004651"/>
    </source>
</evidence>
<dbReference type="GO" id="GO:0005886">
    <property type="term" value="C:plasma membrane"/>
    <property type="evidence" value="ECO:0007669"/>
    <property type="project" value="UniProtKB-SubCell"/>
</dbReference>
<proteinExistence type="inferred from homology"/>
<evidence type="ECO:0000256" key="2">
    <source>
        <dbReference type="ARBA" id="ARBA00022475"/>
    </source>
</evidence>
<keyword evidence="2" id="KW-1003">Cell membrane</keyword>
<evidence type="ECO:0000256" key="5">
    <source>
        <dbReference type="ARBA" id="ARBA00023136"/>
    </source>
</evidence>
<dbReference type="PANTHER" id="PTHR30572:SF4">
    <property type="entry name" value="ABC TRANSPORTER PERMEASE YTRF"/>
    <property type="match status" value="1"/>
</dbReference>
<feature type="transmembrane region" description="Helical" evidence="7">
    <location>
        <begin position="240"/>
        <end position="260"/>
    </location>
</feature>
<feature type="transmembrane region" description="Helical" evidence="7">
    <location>
        <begin position="280"/>
        <end position="305"/>
    </location>
</feature>
<dbReference type="InterPro" id="IPR050250">
    <property type="entry name" value="Macrolide_Exporter_MacB"/>
</dbReference>
<organism evidence="9 10">
    <name type="scientific">Bacillus thuringiensis HD-789</name>
    <dbReference type="NCBI Taxonomy" id="1217737"/>
    <lineage>
        <taxon>Bacteria</taxon>
        <taxon>Bacillati</taxon>
        <taxon>Bacillota</taxon>
        <taxon>Bacilli</taxon>
        <taxon>Bacillales</taxon>
        <taxon>Bacillaceae</taxon>
        <taxon>Bacillus</taxon>
        <taxon>Bacillus cereus group</taxon>
    </lineage>
</organism>
<feature type="transmembrane region" description="Helical" evidence="7">
    <location>
        <begin position="12"/>
        <end position="35"/>
    </location>
</feature>
<evidence type="ECO:0000256" key="7">
    <source>
        <dbReference type="SAM" id="Phobius"/>
    </source>
</evidence>
<evidence type="ECO:0000313" key="9">
    <source>
        <dbReference type="EMBL" id="AFQ26720.1"/>
    </source>
</evidence>
<keyword evidence="5 7" id="KW-0472">Membrane</keyword>
<reference evidence="9 10" key="1">
    <citation type="journal article" date="2013" name="Genome Announc.">
        <title>Complete Genome Sequence of Bacillus thuringiensis Serovar Israelensis Strain HD-789.</title>
        <authorList>
            <person name="Doggett N.A."/>
            <person name="Stubben C.J."/>
            <person name="Chertkov O."/>
            <person name="Bruce D.C."/>
            <person name="Detter J.C."/>
            <person name="Johnson S.L."/>
            <person name="Han C.S."/>
        </authorList>
    </citation>
    <scope>NUCLEOTIDE SEQUENCE [LARGE SCALE GENOMIC DNA]</scope>
    <source>
        <strain evidence="9 10">HD-789</strain>
    </source>
</reference>
<evidence type="ECO:0000256" key="6">
    <source>
        <dbReference type="ARBA" id="ARBA00038076"/>
    </source>
</evidence>
<comment type="subcellular location">
    <subcellularLocation>
        <location evidence="1">Cell membrane</location>
        <topology evidence="1">Multi-pass membrane protein</topology>
    </subcellularLocation>
</comment>
<dbReference type="Pfam" id="PF02687">
    <property type="entry name" value="FtsX"/>
    <property type="match status" value="1"/>
</dbReference>
<evidence type="ECO:0000313" key="10">
    <source>
        <dbReference type="Proteomes" id="UP000005257"/>
    </source>
</evidence>
<protein>
    <submittedName>
        <fullName evidence="9">ABC transporter permease</fullName>
    </submittedName>
</protein>
<feature type="domain" description="ABC3 transporter permease C-terminal" evidence="8">
    <location>
        <begin position="241"/>
        <end position="355"/>
    </location>
</feature>
<evidence type="ECO:0000256" key="3">
    <source>
        <dbReference type="ARBA" id="ARBA00022692"/>
    </source>
</evidence>